<keyword evidence="8" id="KW-1185">Reference proteome</keyword>
<dbReference type="Proteomes" id="UP001198901">
    <property type="component" value="Unassembled WGS sequence"/>
</dbReference>
<evidence type="ECO:0000259" key="6">
    <source>
        <dbReference type="Pfam" id="PF04932"/>
    </source>
</evidence>
<dbReference type="EMBL" id="JAIUJR010000005">
    <property type="protein sequence ID" value="MCA0132693.1"/>
    <property type="molecule type" value="Genomic_DNA"/>
</dbReference>
<organism evidence="7 8">
    <name type="scientific">Winogradskyella alexanderae</name>
    <dbReference type="NCBI Taxonomy" id="2877123"/>
    <lineage>
        <taxon>Bacteria</taxon>
        <taxon>Pseudomonadati</taxon>
        <taxon>Bacteroidota</taxon>
        <taxon>Flavobacteriia</taxon>
        <taxon>Flavobacteriales</taxon>
        <taxon>Flavobacteriaceae</taxon>
        <taxon>Winogradskyella</taxon>
    </lineage>
</organism>
<evidence type="ECO:0000256" key="3">
    <source>
        <dbReference type="ARBA" id="ARBA00022989"/>
    </source>
</evidence>
<dbReference type="GO" id="GO:0016874">
    <property type="term" value="F:ligase activity"/>
    <property type="evidence" value="ECO:0007669"/>
    <property type="project" value="UniProtKB-KW"/>
</dbReference>
<comment type="caution">
    <text evidence="7">The sequence shown here is derived from an EMBL/GenBank/DDBJ whole genome shotgun (WGS) entry which is preliminary data.</text>
</comment>
<feature type="transmembrane region" description="Helical" evidence="5">
    <location>
        <begin position="65"/>
        <end position="84"/>
    </location>
</feature>
<gene>
    <name evidence="7" type="ORF">LBU54_08870</name>
</gene>
<evidence type="ECO:0000313" key="7">
    <source>
        <dbReference type="EMBL" id="MCA0132693.1"/>
    </source>
</evidence>
<feature type="transmembrane region" description="Helical" evidence="5">
    <location>
        <begin position="172"/>
        <end position="196"/>
    </location>
</feature>
<name>A0ABS7XRQ2_9FLAO</name>
<reference evidence="8" key="1">
    <citation type="submission" date="2023-07" db="EMBL/GenBank/DDBJ databases">
        <authorList>
            <person name="Yue Y."/>
        </authorList>
    </citation>
    <scope>NUCLEOTIDE SEQUENCE [LARGE SCALE GENOMIC DNA]</scope>
    <source>
        <strain evidence="8">D23</strain>
    </source>
</reference>
<comment type="subcellular location">
    <subcellularLocation>
        <location evidence="1">Membrane</location>
        <topology evidence="1">Multi-pass membrane protein</topology>
    </subcellularLocation>
</comment>
<feature type="transmembrane region" description="Helical" evidence="5">
    <location>
        <begin position="292"/>
        <end position="315"/>
    </location>
</feature>
<feature type="domain" description="O-antigen ligase-related" evidence="6">
    <location>
        <begin position="170"/>
        <end position="308"/>
    </location>
</feature>
<dbReference type="PANTHER" id="PTHR37422">
    <property type="entry name" value="TEICHURONIC ACID BIOSYNTHESIS PROTEIN TUAE"/>
    <property type="match status" value="1"/>
</dbReference>
<sequence>MSAFYGDSYARLIAYSNLGLLLIGISLSRVFIVETSKTARLWFIYYLGYFAMAILASGISGFSGLSMVTMIPIIYFVASYFFISNKIHLKYFFIVLTLAFLVSAFLTLIFQINNFSLSTGDVHHYELDRAGGVYSDANNAALASIMAFLFFDRLFRPKKIYSKIIKWSILIMIFYSLFLTFSTTGLFTFVICLVITNFKNFTGLRLVLLLIIFVIFYISIFLLKSEVHSFNLSDAQTDKITNIINLLTFELDKVDNSGRGELIEHIMPYILENPIVGNGVEFSIFMRGHNTFLGVWADSGVFLFLFFIFILLYLFSKLIKLKSDIKYFGISVLTTLCIFMMSLQSVINQPYLIVIFVLLGYIIDNNSNNYESTN</sequence>
<evidence type="ECO:0000256" key="4">
    <source>
        <dbReference type="ARBA" id="ARBA00023136"/>
    </source>
</evidence>
<dbReference type="Pfam" id="PF04932">
    <property type="entry name" value="Wzy_C"/>
    <property type="match status" value="1"/>
</dbReference>
<evidence type="ECO:0000313" key="8">
    <source>
        <dbReference type="Proteomes" id="UP001198901"/>
    </source>
</evidence>
<feature type="transmembrane region" description="Helical" evidence="5">
    <location>
        <begin position="202"/>
        <end position="223"/>
    </location>
</feature>
<feature type="transmembrane region" description="Helical" evidence="5">
    <location>
        <begin position="91"/>
        <end position="112"/>
    </location>
</feature>
<feature type="transmembrane region" description="Helical" evidence="5">
    <location>
        <begin position="39"/>
        <end position="59"/>
    </location>
</feature>
<proteinExistence type="predicted"/>
<keyword evidence="3 5" id="KW-1133">Transmembrane helix</keyword>
<feature type="transmembrane region" description="Helical" evidence="5">
    <location>
        <begin position="327"/>
        <end position="343"/>
    </location>
</feature>
<protein>
    <submittedName>
        <fullName evidence="7">O-antigen ligase family protein</fullName>
    </submittedName>
</protein>
<dbReference type="InterPro" id="IPR007016">
    <property type="entry name" value="O-antigen_ligase-rel_domated"/>
</dbReference>
<keyword evidence="4 5" id="KW-0472">Membrane</keyword>
<keyword evidence="7" id="KW-0436">Ligase</keyword>
<dbReference type="PANTHER" id="PTHR37422:SF13">
    <property type="entry name" value="LIPOPOLYSACCHARIDE BIOSYNTHESIS PROTEIN PA4999-RELATED"/>
    <property type="match status" value="1"/>
</dbReference>
<evidence type="ECO:0000256" key="2">
    <source>
        <dbReference type="ARBA" id="ARBA00022692"/>
    </source>
</evidence>
<accession>A0ABS7XRQ2</accession>
<feature type="transmembrane region" description="Helical" evidence="5">
    <location>
        <begin position="12"/>
        <end position="32"/>
    </location>
</feature>
<feature type="transmembrane region" description="Helical" evidence="5">
    <location>
        <begin position="132"/>
        <end position="151"/>
    </location>
</feature>
<dbReference type="InterPro" id="IPR051533">
    <property type="entry name" value="WaaL-like"/>
</dbReference>
<keyword evidence="2 5" id="KW-0812">Transmembrane</keyword>
<evidence type="ECO:0000256" key="5">
    <source>
        <dbReference type="SAM" id="Phobius"/>
    </source>
</evidence>
<evidence type="ECO:0000256" key="1">
    <source>
        <dbReference type="ARBA" id="ARBA00004141"/>
    </source>
</evidence>